<proteinExistence type="predicted"/>
<accession>A0A2V1EGB6</accession>
<feature type="region of interest" description="Disordered" evidence="1">
    <location>
        <begin position="1"/>
        <end position="39"/>
    </location>
</feature>
<feature type="compositionally biased region" description="Polar residues" evidence="1">
    <location>
        <begin position="1"/>
        <end position="13"/>
    </location>
</feature>
<protein>
    <submittedName>
        <fullName evidence="2">Uncharacterized protein</fullName>
    </submittedName>
</protein>
<sequence>MVTPNDQSAEQLPSNSQNSETSQNSEISQMNTETINEIKETVARLSSELEALKRRLALNDESSEQSRQPIQSEPAQQPAQSQRSAQPAPHPPPAPESSKRKASVDPAPQVSAPEQKRRRGQVPPLKDWKNVQINSVVASGRDLPWANDWIKMPVQEGEVPWLRWTPQWNANVHADIPVLYQVGEDGRYNTLHLAPSKLGLTPQQDLGLCYGIYLTPPGSRHGCPYKDRPGMCMWNHNLTQEQLEFLYSTKRICYLLAANIVTSSRHHRPMGEHTLLQYPTLHKAGVAAELAVANRGNSGSDQESRKKATENQAKFEQQSAAKGIELRETFKSHGGKKTVEVTRTIDRKNPSSPPAAVLSGSPGSSSAASPPFYQVHSQSGGAQGDDGV</sequence>
<dbReference type="Proteomes" id="UP000244855">
    <property type="component" value="Unassembled WGS sequence"/>
</dbReference>
<organism evidence="2 3">
    <name type="scientific">Periconia macrospinosa</name>
    <dbReference type="NCBI Taxonomy" id="97972"/>
    <lineage>
        <taxon>Eukaryota</taxon>
        <taxon>Fungi</taxon>
        <taxon>Dikarya</taxon>
        <taxon>Ascomycota</taxon>
        <taxon>Pezizomycotina</taxon>
        <taxon>Dothideomycetes</taxon>
        <taxon>Pleosporomycetidae</taxon>
        <taxon>Pleosporales</taxon>
        <taxon>Massarineae</taxon>
        <taxon>Periconiaceae</taxon>
        <taxon>Periconia</taxon>
    </lineage>
</organism>
<dbReference type="OrthoDB" id="10681618at2759"/>
<reference evidence="2 3" key="1">
    <citation type="journal article" date="2018" name="Sci. Rep.">
        <title>Comparative genomics provides insights into the lifestyle and reveals functional heterogeneity of dark septate endophytic fungi.</title>
        <authorList>
            <person name="Knapp D.G."/>
            <person name="Nemeth J.B."/>
            <person name="Barry K."/>
            <person name="Hainaut M."/>
            <person name="Henrissat B."/>
            <person name="Johnson J."/>
            <person name="Kuo A."/>
            <person name="Lim J.H.P."/>
            <person name="Lipzen A."/>
            <person name="Nolan M."/>
            <person name="Ohm R.A."/>
            <person name="Tamas L."/>
            <person name="Grigoriev I.V."/>
            <person name="Spatafora J.W."/>
            <person name="Nagy L.G."/>
            <person name="Kovacs G.M."/>
        </authorList>
    </citation>
    <scope>NUCLEOTIDE SEQUENCE [LARGE SCALE GENOMIC DNA]</scope>
    <source>
        <strain evidence="2 3">DSE2036</strain>
    </source>
</reference>
<feature type="region of interest" description="Disordered" evidence="1">
    <location>
        <begin position="56"/>
        <end position="127"/>
    </location>
</feature>
<feature type="compositionally biased region" description="Basic and acidic residues" evidence="1">
    <location>
        <begin position="324"/>
        <end position="349"/>
    </location>
</feature>
<feature type="region of interest" description="Disordered" evidence="1">
    <location>
        <begin position="294"/>
        <end position="388"/>
    </location>
</feature>
<feature type="compositionally biased region" description="Low complexity" evidence="1">
    <location>
        <begin position="354"/>
        <end position="371"/>
    </location>
</feature>
<evidence type="ECO:0000313" key="2">
    <source>
        <dbReference type="EMBL" id="PVI08355.1"/>
    </source>
</evidence>
<feature type="compositionally biased region" description="Low complexity" evidence="1">
    <location>
        <begin position="14"/>
        <end position="29"/>
    </location>
</feature>
<gene>
    <name evidence="2" type="ORF">DM02DRAFT_647723</name>
</gene>
<feature type="compositionally biased region" description="Low complexity" evidence="1">
    <location>
        <begin position="68"/>
        <end position="87"/>
    </location>
</feature>
<evidence type="ECO:0000256" key="1">
    <source>
        <dbReference type="SAM" id="MobiDB-lite"/>
    </source>
</evidence>
<keyword evidence="3" id="KW-1185">Reference proteome</keyword>
<dbReference type="EMBL" id="KZ805300">
    <property type="protein sequence ID" value="PVI08355.1"/>
    <property type="molecule type" value="Genomic_DNA"/>
</dbReference>
<dbReference type="AlphaFoldDB" id="A0A2V1EGB6"/>
<name>A0A2V1EGB6_9PLEO</name>
<evidence type="ECO:0000313" key="3">
    <source>
        <dbReference type="Proteomes" id="UP000244855"/>
    </source>
</evidence>
<feature type="compositionally biased region" description="Polar residues" evidence="1">
    <location>
        <begin position="310"/>
        <end position="320"/>
    </location>
</feature>